<reference evidence="4" key="1">
    <citation type="journal article" date="2019" name="Int. J. Syst. Evol. Microbiol.">
        <title>The Global Catalogue of Microorganisms (GCM) 10K type strain sequencing project: providing services to taxonomists for standard genome sequencing and annotation.</title>
        <authorList>
            <consortium name="The Broad Institute Genomics Platform"/>
            <consortium name="The Broad Institute Genome Sequencing Center for Infectious Disease"/>
            <person name="Wu L."/>
            <person name="Ma J."/>
        </authorList>
    </citation>
    <scope>NUCLEOTIDE SEQUENCE [LARGE SCALE GENOMIC DNA]</scope>
    <source>
        <strain evidence="4">JCM 18298</strain>
    </source>
</reference>
<dbReference type="Pfam" id="PF06259">
    <property type="entry name" value="Abhydrolase_8"/>
    <property type="match status" value="1"/>
</dbReference>
<keyword evidence="4" id="KW-1185">Reference proteome</keyword>
<dbReference type="InterPro" id="IPR029058">
    <property type="entry name" value="AB_hydrolase_fold"/>
</dbReference>
<accession>A0ABP9KYC5</accession>
<dbReference type="Pfam" id="PF22905">
    <property type="entry name" value="Hydro_N_hd"/>
    <property type="match status" value="1"/>
</dbReference>
<evidence type="ECO:0000313" key="4">
    <source>
        <dbReference type="Proteomes" id="UP001500603"/>
    </source>
</evidence>
<dbReference type="GO" id="GO:0016787">
    <property type="term" value="F:hydrolase activity"/>
    <property type="evidence" value="ECO:0007669"/>
    <property type="project" value="UniProtKB-KW"/>
</dbReference>
<comment type="caution">
    <text evidence="3">The sequence shown here is derived from an EMBL/GenBank/DDBJ whole genome shotgun (WGS) entry which is preliminary data.</text>
</comment>
<dbReference type="InterPro" id="IPR054469">
    <property type="entry name" value="Pred_hydrolase_N"/>
</dbReference>
<organism evidence="3 4">
    <name type="scientific">Nocardia callitridis</name>
    <dbReference type="NCBI Taxonomy" id="648753"/>
    <lineage>
        <taxon>Bacteria</taxon>
        <taxon>Bacillati</taxon>
        <taxon>Actinomycetota</taxon>
        <taxon>Actinomycetes</taxon>
        <taxon>Mycobacteriales</taxon>
        <taxon>Nocardiaceae</taxon>
        <taxon>Nocardia</taxon>
    </lineage>
</organism>
<dbReference type="EMBL" id="BAABJM010000007">
    <property type="protein sequence ID" value="GAA5066940.1"/>
    <property type="molecule type" value="Genomic_DNA"/>
</dbReference>
<dbReference type="Proteomes" id="UP001500603">
    <property type="component" value="Unassembled WGS sequence"/>
</dbReference>
<feature type="domain" description="DUF1023" evidence="1">
    <location>
        <begin position="335"/>
        <end position="506"/>
    </location>
</feature>
<evidence type="ECO:0000313" key="3">
    <source>
        <dbReference type="EMBL" id="GAA5066940.1"/>
    </source>
</evidence>
<dbReference type="RefSeq" id="WP_345499143.1">
    <property type="nucleotide sequence ID" value="NZ_BAABJM010000007.1"/>
</dbReference>
<dbReference type="SUPFAM" id="SSF53474">
    <property type="entry name" value="alpha/beta-Hydrolases"/>
    <property type="match status" value="1"/>
</dbReference>
<evidence type="ECO:0000259" key="2">
    <source>
        <dbReference type="Pfam" id="PF22905"/>
    </source>
</evidence>
<protein>
    <submittedName>
        <fullName evidence="3">Alpha/beta hydrolase</fullName>
    </submittedName>
</protein>
<proteinExistence type="predicted"/>
<keyword evidence="3" id="KW-0378">Hydrolase</keyword>
<feature type="domain" description="Predicted hydrolase N-terminal" evidence="2">
    <location>
        <begin position="9"/>
        <end position="192"/>
    </location>
</feature>
<evidence type="ECO:0000259" key="1">
    <source>
        <dbReference type="Pfam" id="PF06259"/>
    </source>
</evidence>
<dbReference type="InterPro" id="IPR010427">
    <property type="entry name" value="DUF1023"/>
</dbReference>
<name>A0ABP9KYC5_9NOCA</name>
<gene>
    <name evidence="3" type="ORF">GCM10023318_55630</name>
</gene>
<sequence length="607" mass="65047">MTTPKLLVLLIGELTEGAGGDPWELQEQLLAGKPFQISELAEAFHDSGSHVGRADHAFDTARKHFQNAYTSGDHTDVIDDSKIVKDAKAVLNNSSSALRQVGVDLQEIAAALADAQNKVQDPIDLLNNSLLGLESEYRKFPWSPRNISQSAPNIPLEKMKEAATAVVGATHRLIADIIADYEAVLDARMNSLDATGYIPPIGLDDGIADSDPRAVHRWWQSLTPLEREMLIAEYPEVIGNLNGVPVADRSSANIMVMNADISRFEKLAKAKGVSIDEILEDPGKYGLTEDDLSRYHNASNIRAGLKAYGGRTEEGAYGPNVPTYLYVYEPLAFGGKGRAAIAIGNPDTAPNTAVLVPGASQSVRASDDSDGGWFATQSEQAMNLYTESNNADPDNPTAVVAWMGYDSPVDGLAAVAKGDPQTAREGGEYLARDVDGLWSTHQGPSHVTTVGYSAGAIVASDAAATSHLHTNDVVLLGPVSTDQAHNAADYHLDNGEVYVGNASNDLNARGGHTYLNLLGYARGEGGQVDPTDEDFGATRIKAETPPSYSSPLYYSVDAHLHYFTKGSESLYATSEVTSGNADRLVEADMVEHPFDEPSDDAEDNHFH</sequence>